<feature type="transmembrane region" description="Helical" evidence="7">
    <location>
        <begin position="367"/>
        <end position="390"/>
    </location>
</feature>
<dbReference type="InterPro" id="IPR052983">
    <property type="entry name" value="MFS_Riboflavin_Transporter"/>
</dbReference>
<feature type="transmembrane region" description="Helical" evidence="7">
    <location>
        <begin position="46"/>
        <end position="64"/>
    </location>
</feature>
<keyword evidence="9" id="KW-1185">Reference proteome</keyword>
<feature type="transmembrane region" description="Helical" evidence="7">
    <location>
        <begin position="105"/>
        <end position="125"/>
    </location>
</feature>
<dbReference type="InterPro" id="IPR036259">
    <property type="entry name" value="MFS_trans_sf"/>
</dbReference>
<dbReference type="Gene3D" id="1.20.1250.20">
    <property type="entry name" value="MFS general substrate transporter like domains"/>
    <property type="match status" value="2"/>
</dbReference>
<keyword evidence="3 7" id="KW-0812">Transmembrane</keyword>
<dbReference type="EMBL" id="JAKROA010000006">
    <property type="protein sequence ID" value="KAL5106066.1"/>
    <property type="molecule type" value="Genomic_DNA"/>
</dbReference>
<dbReference type="InterPro" id="IPR011701">
    <property type="entry name" value="MFS"/>
</dbReference>
<feature type="transmembrane region" description="Helical" evidence="7">
    <location>
        <begin position="156"/>
        <end position="175"/>
    </location>
</feature>
<protein>
    <submittedName>
        <fullName evidence="8">Monocarboxylate transporter 12</fullName>
    </submittedName>
</protein>
<dbReference type="Proteomes" id="UP001651158">
    <property type="component" value="Unassembled WGS sequence"/>
</dbReference>
<dbReference type="Pfam" id="PF07690">
    <property type="entry name" value="MFS_1"/>
    <property type="match status" value="1"/>
</dbReference>
<reference evidence="8 9" key="1">
    <citation type="journal article" date="2022" name="Front. Cell. Infect. Microbiol.">
        <title>The Genomes of Two Strains of Taenia crassiceps the Animal Model for the Study of Human Cysticercosis.</title>
        <authorList>
            <person name="Bobes R.J."/>
            <person name="Estrada K."/>
            <person name="Rios-Valencia D.G."/>
            <person name="Calderon-Gallegos A."/>
            <person name="de la Torre P."/>
            <person name="Carrero J.C."/>
            <person name="Sanchez-Flores A."/>
            <person name="Laclette J.P."/>
        </authorList>
    </citation>
    <scope>NUCLEOTIDE SEQUENCE [LARGE SCALE GENOMIC DNA]</scope>
    <source>
        <strain evidence="8">WFUcys</strain>
    </source>
</reference>
<feature type="transmembrane region" description="Helical" evidence="7">
    <location>
        <begin position="70"/>
        <end position="93"/>
    </location>
</feature>
<feature type="transmembrane region" description="Helical" evidence="7">
    <location>
        <begin position="429"/>
        <end position="452"/>
    </location>
</feature>
<evidence type="ECO:0000313" key="9">
    <source>
        <dbReference type="Proteomes" id="UP001651158"/>
    </source>
</evidence>
<evidence type="ECO:0000256" key="5">
    <source>
        <dbReference type="ARBA" id="ARBA00023136"/>
    </source>
</evidence>
<keyword evidence="2" id="KW-0813">Transport</keyword>
<comment type="subcellular location">
    <subcellularLocation>
        <location evidence="1">Membrane</location>
        <topology evidence="1">Multi-pass membrane protein</topology>
    </subcellularLocation>
</comment>
<sequence length="491" mass="53459">MSYLKKRVDPSLDVGSAVWISAIALAMQGISMPLGGAILPKIGYRAVVIIGCIINSSSILLTYFTIQKGFIYVVVTYAVILGFGFGLSYAIIFSVAGSWFPKRRSLVVGLIVGGFGLGALVFTPIQTAYINPGNAMVSNVSKLFEDDSLLDRVPTAFLMLGGSLAALQFIGILLLNQKPEQKNKPGSQEAGQDTKTEMRSLVQSGDAEKSAEPNDGDAQEPDNNTKEIACRGSRSSLAEAHAQVRDLAPPKDARKSHTRPLEINYPPLQTLRRHEFYFLWIVMLCNIIPITLITASFKLVGQVHISDDRFLSGVATASSLFNSGGRIIWGAVCDRFSFKMPLCLMLATWAVILFTFPYVVAIKTGSMATYAVWVCLLFLCLSGVFVLMPAATGRIFGPTYMAVNYGMVFSAFSVGSIICAIISEKLKGHWTLLYGICGSICLFAFFITLWIVDPFIAKRANLCSPCVNLLQKLQPRVPIVEPEPKPTTSTE</sequence>
<feature type="transmembrane region" description="Helical" evidence="7">
    <location>
        <begin position="276"/>
        <end position="297"/>
    </location>
</feature>
<keyword evidence="5 7" id="KW-0472">Membrane</keyword>
<keyword evidence="4 7" id="KW-1133">Transmembrane helix</keyword>
<dbReference type="SUPFAM" id="SSF103473">
    <property type="entry name" value="MFS general substrate transporter"/>
    <property type="match status" value="1"/>
</dbReference>
<organism evidence="8 9">
    <name type="scientific">Taenia crassiceps</name>
    <dbReference type="NCBI Taxonomy" id="6207"/>
    <lineage>
        <taxon>Eukaryota</taxon>
        <taxon>Metazoa</taxon>
        <taxon>Spiralia</taxon>
        <taxon>Lophotrochozoa</taxon>
        <taxon>Platyhelminthes</taxon>
        <taxon>Cestoda</taxon>
        <taxon>Eucestoda</taxon>
        <taxon>Cyclophyllidea</taxon>
        <taxon>Taeniidae</taxon>
        <taxon>Taenia</taxon>
    </lineage>
</organism>
<dbReference type="PANTHER" id="PTHR43385">
    <property type="entry name" value="RIBOFLAVIN TRANSPORTER RIBJ"/>
    <property type="match status" value="1"/>
</dbReference>
<accession>A0ABR4Q8N3</accession>
<feature type="transmembrane region" description="Helical" evidence="7">
    <location>
        <begin position="16"/>
        <end position="39"/>
    </location>
</feature>
<feature type="transmembrane region" description="Helical" evidence="7">
    <location>
        <begin position="402"/>
        <end position="423"/>
    </location>
</feature>
<dbReference type="PANTHER" id="PTHR43385:SF1">
    <property type="entry name" value="RIBOFLAVIN TRANSPORTER RIBJ"/>
    <property type="match status" value="1"/>
</dbReference>
<evidence type="ECO:0000256" key="1">
    <source>
        <dbReference type="ARBA" id="ARBA00004141"/>
    </source>
</evidence>
<evidence type="ECO:0000256" key="3">
    <source>
        <dbReference type="ARBA" id="ARBA00022692"/>
    </source>
</evidence>
<evidence type="ECO:0000256" key="7">
    <source>
        <dbReference type="SAM" id="Phobius"/>
    </source>
</evidence>
<evidence type="ECO:0000313" key="8">
    <source>
        <dbReference type="EMBL" id="KAL5106066.1"/>
    </source>
</evidence>
<evidence type="ECO:0000256" key="4">
    <source>
        <dbReference type="ARBA" id="ARBA00022989"/>
    </source>
</evidence>
<feature type="region of interest" description="Disordered" evidence="6">
    <location>
        <begin position="180"/>
        <end position="226"/>
    </location>
</feature>
<feature type="transmembrane region" description="Helical" evidence="7">
    <location>
        <begin position="341"/>
        <end position="361"/>
    </location>
</feature>
<name>A0ABR4Q8N3_9CEST</name>
<evidence type="ECO:0000256" key="2">
    <source>
        <dbReference type="ARBA" id="ARBA00022448"/>
    </source>
</evidence>
<proteinExistence type="predicted"/>
<gene>
    <name evidence="8" type="ORF">TcWFU_001740</name>
</gene>
<comment type="caution">
    <text evidence="8">The sequence shown here is derived from an EMBL/GenBank/DDBJ whole genome shotgun (WGS) entry which is preliminary data.</text>
</comment>
<evidence type="ECO:0000256" key="6">
    <source>
        <dbReference type="SAM" id="MobiDB-lite"/>
    </source>
</evidence>